<evidence type="ECO:0008006" key="4">
    <source>
        <dbReference type="Google" id="ProtNLM"/>
    </source>
</evidence>
<feature type="region of interest" description="Disordered" evidence="1">
    <location>
        <begin position="394"/>
        <end position="413"/>
    </location>
</feature>
<evidence type="ECO:0000256" key="1">
    <source>
        <dbReference type="SAM" id="MobiDB-lite"/>
    </source>
</evidence>
<dbReference type="EMBL" id="CP003495">
    <property type="protein sequence ID" value="AFY30047.1"/>
    <property type="molecule type" value="Genomic_DNA"/>
</dbReference>
<protein>
    <recommendedName>
        <fullName evidence="4">GNAT family N-acetyltransferase</fullName>
    </recommendedName>
</protein>
<dbReference type="InterPro" id="IPR007434">
    <property type="entry name" value="FemAB-like"/>
</dbReference>
<accession>K9P9I0</accession>
<dbReference type="KEGG" id="cgc:Cyagr_2956"/>
<dbReference type="PATRIC" id="fig|292564.3.peg.2808"/>
<dbReference type="Pfam" id="PF04339">
    <property type="entry name" value="FemAB_like"/>
    <property type="match status" value="1"/>
</dbReference>
<dbReference type="InterPro" id="IPR016181">
    <property type="entry name" value="Acyl_CoA_acyltransferase"/>
</dbReference>
<gene>
    <name evidence="2" type="ordered locus">Cyagr_2956</name>
</gene>
<dbReference type="eggNOG" id="COG3146">
    <property type="taxonomic scope" value="Bacteria"/>
</dbReference>
<name>K9P9I0_CYAGP</name>
<dbReference type="HOGENOM" id="CLU_036032_1_0_3"/>
<dbReference type="PANTHER" id="PTHR47017:SF1">
    <property type="entry name" value="ACYL-COA"/>
    <property type="match status" value="1"/>
</dbReference>
<feature type="compositionally biased region" description="Basic and acidic residues" evidence="1">
    <location>
        <begin position="402"/>
        <end position="413"/>
    </location>
</feature>
<dbReference type="Gene3D" id="3.40.630.30">
    <property type="match status" value="1"/>
</dbReference>
<evidence type="ECO:0000313" key="2">
    <source>
        <dbReference type="EMBL" id="AFY30047.1"/>
    </source>
</evidence>
<dbReference type="PANTHER" id="PTHR47017">
    <property type="entry name" value="ACYL-COA"/>
    <property type="match status" value="1"/>
</dbReference>
<organism evidence="2 3">
    <name type="scientific">Cyanobium gracile (strain ATCC 27147 / PCC 6307)</name>
    <dbReference type="NCBI Taxonomy" id="292564"/>
    <lineage>
        <taxon>Bacteria</taxon>
        <taxon>Bacillati</taxon>
        <taxon>Cyanobacteriota</taxon>
        <taxon>Cyanophyceae</taxon>
        <taxon>Synechococcales</taxon>
        <taxon>Prochlorococcaceae</taxon>
        <taxon>Cyanobium</taxon>
    </lineage>
</organism>
<sequence>MPAAMAELQVRWHQATCEIPEDQWQALVGGAGDLPADAVDRPFYGWRWLHHLEASASIVPRQGWQPCHLGLWRGGRLVALAPLYLKGHSYGEFVFDQSFAQLAGQLGLRYYPKLVGMSPVSPVQGYRFHVAPGEEAAALTQRMLAEIDGFCRRQGILSCNFLYVDPAWQPLAEAAGCALWINQQSEWRNPGHADFEAYLASFNANQRRNIRRERRSVAAAGLTVTPLAGEAIPPRLLERMHRFYEQHCSRWGPWGSKYLTESFFQAAATDLRQHLVLFSAHRGDPMQPLAMSLCVHDATGLWGRYWGSDIELENLHFEVCYYAPIAWAIERGLESFDPGAGGSHKRRRGFVAQPRASLHRWYDPRFDAILRDWLPGANREMHEEITAMNAELPFTASYDPPHAPRPEPPTEPR</sequence>
<dbReference type="STRING" id="292564.Cyagr_2956"/>
<dbReference type="AlphaFoldDB" id="K9P9I0"/>
<reference evidence="3" key="1">
    <citation type="journal article" date="2013" name="Proc. Natl. Acad. Sci. U.S.A.">
        <title>Improving the coverage of the cyanobacterial phylum using diversity-driven genome sequencing.</title>
        <authorList>
            <person name="Shih P.M."/>
            <person name="Wu D."/>
            <person name="Latifi A."/>
            <person name="Axen S.D."/>
            <person name="Fewer D.P."/>
            <person name="Talla E."/>
            <person name="Calteau A."/>
            <person name="Cai F."/>
            <person name="Tandeau de Marsac N."/>
            <person name="Rippka R."/>
            <person name="Herdman M."/>
            <person name="Sivonen K."/>
            <person name="Coursin T."/>
            <person name="Laurent T."/>
            <person name="Goodwin L."/>
            <person name="Nolan M."/>
            <person name="Davenport K.W."/>
            <person name="Han C.S."/>
            <person name="Rubin E.M."/>
            <person name="Eisen J.A."/>
            <person name="Woyke T."/>
            <person name="Gugger M."/>
            <person name="Kerfeld C.A."/>
        </authorList>
    </citation>
    <scope>NUCLEOTIDE SEQUENCE [LARGE SCALE GENOMIC DNA]</scope>
    <source>
        <strain evidence="3">ATCC 27147 / PCC 6307</strain>
    </source>
</reference>
<proteinExistence type="predicted"/>
<evidence type="ECO:0000313" key="3">
    <source>
        <dbReference type="Proteomes" id="UP000010388"/>
    </source>
</evidence>
<dbReference type="SUPFAM" id="SSF55729">
    <property type="entry name" value="Acyl-CoA N-acyltransferases (Nat)"/>
    <property type="match status" value="1"/>
</dbReference>
<dbReference type="Proteomes" id="UP000010388">
    <property type="component" value="Chromosome"/>
</dbReference>